<evidence type="ECO:0000256" key="2">
    <source>
        <dbReference type="ARBA" id="ARBA00022801"/>
    </source>
</evidence>
<dbReference type="PROSITE" id="PS51462">
    <property type="entry name" value="NUDIX"/>
    <property type="match status" value="1"/>
</dbReference>
<dbReference type="PANTHER" id="PTHR43046">
    <property type="entry name" value="GDP-MANNOSE MANNOSYL HYDROLASE"/>
    <property type="match status" value="1"/>
</dbReference>
<dbReference type="GO" id="GO:0016787">
    <property type="term" value="F:hydrolase activity"/>
    <property type="evidence" value="ECO:0007669"/>
    <property type="project" value="UniProtKB-KW"/>
</dbReference>
<sequence length="140" mass="16446">MEKIEKFNVRVYALCIEDQKILTLFESYAGEKLVKLPGGGLEFGEGIIDCLHREFMEELNVKIEVLEHFYTQEGFMQSRFRDNEQLLTVYYIVKIIGPENFRIIDTEIEKAEWLPISASNPFPLPIDHLVFEKLQTKFLK</sequence>
<feature type="domain" description="Nudix hydrolase" evidence="3">
    <location>
        <begin position="2"/>
        <end position="136"/>
    </location>
</feature>
<dbReference type="HOGENOM" id="CLU_037162_18_3_10"/>
<organism evidence="4 5">
    <name type="scientific">Elizabethkingia anophelis NUHP1</name>
    <dbReference type="NCBI Taxonomy" id="1338011"/>
    <lineage>
        <taxon>Bacteria</taxon>
        <taxon>Pseudomonadati</taxon>
        <taxon>Bacteroidota</taxon>
        <taxon>Flavobacteriia</taxon>
        <taxon>Flavobacteriales</taxon>
        <taxon>Weeksellaceae</taxon>
        <taxon>Elizabethkingia</taxon>
    </lineage>
</organism>
<proteinExistence type="predicted"/>
<evidence type="ECO:0000259" key="3">
    <source>
        <dbReference type="PROSITE" id="PS51462"/>
    </source>
</evidence>
<protein>
    <recommendedName>
        <fullName evidence="3">Nudix hydrolase domain-containing protein</fullName>
    </recommendedName>
</protein>
<reference evidence="4" key="1">
    <citation type="journal article" date="2013" name="Lancet">
        <title>First case of E anophelis outbreak in an intensive-care unit.</title>
        <authorList>
            <person name="Teo J."/>
            <person name="Tan S.Y."/>
            <person name="Tay M."/>
            <person name="Ding Y."/>
            <person name="Kjelleberg S."/>
            <person name="Givskov M."/>
            <person name="Lin R.T."/>
            <person name="Yang L."/>
        </authorList>
    </citation>
    <scope>NUCLEOTIDE SEQUENCE [LARGE SCALE GENOMIC DNA]</scope>
    <source>
        <strain evidence="4">NUHP1</strain>
    </source>
</reference>
<dbReference type="KEGG" id="eao:BD94_2044"/>
<dbReference type="AlphaFoldDB" id="A0A077EHZ3"/>
<dbReference type="STRING" id="1338011.BD94_2044"/>
<dbReference type="eggNOG" id="COG1051">
    <property type="taxonomic scope" value="Bacteria"/>
</dbReference>
<gene>
    <name evidence="4" type="ORF">BD94_2044</name>
</gene>
<dbReference type="InterPro" id="IPR000086">
    <property type="entry name" value="NUDIX_hydrolase_dom"/>
</dbReference>
<dbReference type="PANTHER" id="PTHR43046:SF14">
    <property type="entry name" value="MUTT_NUDIX FAMILY PROTEIN"/>
    <property type="match status" value="1"/>
</dbReference>
<dbReference type="Gene3D" id="3.90.79.10">
    <property type="entry name" value="Nucleoside Triphosphate Pyrophosphohydrolase"/>
    <property type="match status" value="1"/>
</dbReference>
<evidence type="ECO:0000256" key="1">
    <source>
        <dbReference type="ARBA" id="ARBA00001946"/>
    </source>
</evidence>
<dbReference type="InterPro" id="IPR020084">
    <property type="entry name" value="NUDIX_hydrolase_CS"/>
</dbReference>
<dbReference type="PROSITE" id="PS00893">
    <property type="entry name" value="NUDIX_BOX"/>
    <property type="match status" value="1"/>
</dbReference>
<keyword evidence="2" id="KW-0378">Hydrolase</keyword>
<dbReference type="Proteomes" id="UP000028933">
    <property type="component" value="Chromosome"/>
</dbReference>
<dbReference type="Pfam" id="PF00293">
    <property type="entry name" value="NUDIX"/>
    <property type="match status" value="1"/>
</dbReference>
<dbReference type="InterPro" id="IPR015797">
    <property type="entry name" value="NUDIX_hydrolase-like_dom_sf"/>
</dbReference>
<accession>A0A077EHZ3</accession>
<comment type="cofactor">
    <cofactor evidence="1">
        <name>Mg(2+)</name>
        <dbReference type="ChEBI" id="CHEBI:18420"/>
    </cofactor>
</comment>
<evidence type="ECO:0000313" key="4">
    <source>
        <dbReference type="EMBL" id="AIL45819.1"/>
    </source>
</evidence>
<evidence type="ECO:0000313" key="5">
    <source>
        <dbReference type="Proteomes" id="UP000028933"/>
    </source>
</evidence>
<name>A0A077EHZ3_9FLAO</name>
<dbReference type="EMBL" id="CP007547">
    <property type="protein sequence ID" value="AIL45819.1"/>
    <property type="molecule type" value="Genomic_DNA"/>
</dbReference>
<dbReference type="RefSeq" id="WP_024564342.1">
    <property type="nucleotide sequence ID" value="NZ_CP007547.1"/>
</dbReference>
<reference evidence="4" key="2">
    <citation type="journal article" date="2015" name="Genome Biol. Evol.">
        <title>Complete Genome Sequence and Transcriptomic Analysis of the Novel Pathogen Elizabethkingia anophelis in Response to Oxidative Stress.</title>
        <authorList>
            <person name="Li Y."/>
            <person name="Liu Y."/>
            <person name="Chew S.C."/>
            <person name="Tay M."/>
            <person name="Salido M.M."/>
            <person name="Teo J."/>
            <person name="Lauro F.M."/>
            <person name="Givskov M."/>
            <person name="Yang L."/>
        </authorList>
    </citation>
    <scope>NUCLEOTIDE SEQUENCE</scope>
    <source>
        <strain evidence="4">NUHP1</strain>
    </source>
</reference>
<dbReference type="SUPFAM" id="SSF55811">
    <property type="entry name" value="Nudix"/>
    <property type="match status" value="1"/>
</dbReference>